<dbReference type="AlphaFoldDB" id="A0A380FBB7"/>
<name>A0A380FBB7_STAGA</name>
<dbReference type="Proteomes" id="UP000255277">
    <property type="component" value="Unassembled WGS sequence"/>
</dbReference>
<organism evidence="1 2">
    <name type="scientific">Staphylococcus gallinarum</name>
    <dbReference type="NCBI Taxonomy" id="1293"/>
    <lineage>
        <taxon>Bacteria</taxon>
        <taxon>Bacillati</taxon>
        <taxon>Bacillota</taxon>
        <taxon>Bacilli</taxon>
        <taxon>Bacillales</taxon>
        <taxon>Staphylococcaceae</taxon>
        <taxon>Staphylococcus</taxon>
    </lineage>
</organism>
<reference evidence="1 2" key="1">
    <citation type="submission" date="2018-06" db="EMBL/GenBank/DDBJ databases">
        <authorList>
            <consortium name="Pathogen Informatics"/>
            <person name="Doyle S."/>
        </authorList>
    </citation>
    <scope>NUCLEOTIDE SEQUENCE [LARGE SCALE GENOMIC DNA]</scope>
    <source>
        <strain evidence="1 2">NCTC12195</strain>
    </source>
</reference>
<evidence type="ECO:0000313" key="2">
    <source>
        <dbReference type="Proteomes" id="UP000255277"/>
    </source>
</evidence>
<protein>
    <submittedName>
        <fullName evidence="1">RGD-containing lipoprotein</fullName>
    </submittedName>
</protein>
<accession>A0A380FBB7</accession>
<evidence type="ECO:0000313" key="1">
    <source>
        <dbReference type="EMBL" id="SUM30636.1"/>
    </source>
</evidence>
<keyword evidence="1" id="KW-0449">Lipoprotein</keyword>
<sequence>MMIILQRLKKGIAKKTTERVTADDVKFSLDRARDKHSVPDNNTYNMHQHIKNVEKIINYRYESIEKC</sequence>
<gene>
    <name evidence="1" type="primary">rlp_3</name>
    <name evidence="1" type="ORF">NCTC12195_00035</name>
</gene>
<dbReference type="Gene3D" id="3.90.76.10">
    <property type="entry name" value="Dipeptide-binding Protein, Domain 1"/>
    <property type="match status" value="1"/>
</dbReference>
<proteinExistence type="predicted"/>
<dbReference type="EMBL" id="UHDK01000001">
    <property type="protein sequence ID" value="SUM30636.1"/>
    <property type="molecule type" value="Genomic_DNA"/>
</dbReference>